<comment type="caution">
    <text evidence="2">The sequence shown here is derived from an EMBL/GenBank/DDBJ whole genome shotgun (WGS) entry which is preliminary data.</text>
</comment>
<accession>A0A645AKV7</accession>
<proteinExistence type="predicted"/>
<evidence type="ECO:0000313" key="2">
    <source>
        <dbReference type="EMBL" id="MPM50304.1"/>
    </source>
</evidence>
<keyword evidence="1" id="KW-1133">Transmembrane helix</keyword>
<reference evidence="2" key="1">
    <citation type="submission" date="2019-08" db="EMBL/GenBank/DDBJ databases">
        <authorList>
            <person name="Kucharzyk K."/>
            <person name="Murdoch R.W."/>
            <person name="Higgins S."/>
            <person name="Loffler F."/>
        </authorList>
    </citation>
    <scope>NUCLEOTIDE SEQUENCE</scope>
</reference>
<dbReference type="EMBL" id="VSSQ01012906">
    <property type="protein sequence ID" value="MPM50304.1"/>
    <property type="molecule type" value="Genomic_DNA"/>
</dbReference>
<dbReference type="AlphaFoldDB" id="A0A645AKV7"/>
<protein>
    <submittedName>
        <fullName evidence="2">Uncharacterized protein</fullName>
    </submittedName>
</protein>
<keyword evidence="1" id="KW-0812">Transmembrane</keyword>
<gene>
    <name evidence="2" type="ORF">SDC9_97043</name>
</gene>
<keyword evidence="1" id="KW-0472">Membrane</keyword>
<name>A0A645AKV7_9ZZZZ</name>
<organism evidence="2">
    <name type="scientific">bioreactor metagenome</name>
    <dbReference type="NCBI Taxonomy" id="1076179"/>
    <lineage>
        <taxon>unclassified sequences</taxon>
        <taxon>metagenomes</taxon>
        <taxon>ecological metagenomes</taxon>
    </lineage>
</organism>
<feature type="transmembrane region" description="Helical" evidence="1">
    <location>
        <begin position="40"/>
        <end position="60"/>
    </location>
</feature>
<evidence type="ECO:0000256" key="1">
    <source>
        <dbReference type="SAM" id="Phobius"/>
    </source>
</evidence>
<sequence>MKLEFVPVASQSKVRRSKGAYFLDSEKGNTFLPVESALELIVGFCVFIATIIFGILAWLTKIKKEPVLNREHRVADYFFIAELVAVLHSVIEGRDKGSYFQEIRRTIRKEFHLFLSWFELFPKELL</sequence>